<dbReference type="Proteomes" id="UP000199036">
    <property type="component" value="Unassembled WGS sequence"/>
</dbReference>
<dbReference type="RefSeq" id="WP_091519416.1">
    <property type="nucleotide sequence ID" value="NZ_FOVI01000003.1"/>
</dbReference>
<keyword evidence="3" id="KW-1185">Reference proteome</keyword>
<evidence type="ECO:0000256" key="1">
    <source>
        <dbReference type="SAM" id="SignalP"/>
    </source>
</evidence>
<feature type="signal peptide" evidence="1">
    <location>
        <begin position="1"/>
        <end position="18"/>
    </location>
</feature>
<dbReference type="STRING" id="913024.SAMN05421741_103183"/>
<dbReference type="OrthoDB" id="676695at2"/>
<evidence type="ECO:0008006" key="4">
    <source>
        <dbReference type="Google" id="ProtNLM"/>
    </source>
</evidence>
<dbReference type="EMBL" id="FOVI01000003">
    <property type="protein sequence ID" value="SFN30204.1"/>
    <property type="molecule type" value="Genomic_DNA"/>
</dbReference>
<evidence type="ECO:0000313" key="3">
    <source>
        <dbReference type="Proteomes" id="UP000199036"/>
    </source>
</evidence>
<feature type="chain" id="PRO_5011664873" description="Lipoprotein" evidence="1">
    <location>
        <begin position="19"/>
        <end position="186"/>
    </location>
</feature>
<name>A0A1I4XWL1_9FLAO</name>
<reference evidence="3" key="1">
    <citation type="submission" date="2016-10" db="EMBL/GenBank/DDBJ databases">
        <authorList>
            <person name="Varghese N."/>
            <person name="Submissions S."/>
        </authorList>
    </citation>
    <scope>NUCLEOTIDE SEQUENCE [LARGE SCALE GENOMIC DNA]</scope>
    <source>
        <strain evidence="3">DS-12</strain>
    </source>
</reference>
<dbReference type="AlphaFoldDB" id="A0A1I4XWL1"/>
<proteinExistence type="predicted"/>
<gene>
    <name evidence="2" type="ORF">SAMN05421741_103183</name>
</gene>
<evidence type="ECO:0000313" key="2">
    <source>
        <dbReference type="EMBL" id="SFN30204.1"/>
    </source>
</evidence>
<dbReference type="PROSITE" id="PS51257">
    <property type="entry name" value="PROKAR_LIPOPROTEIN"/>
    <property type="match status" value="1"/>
</dbReference>
<organism evidence="2 3">
    <name type="scientific">Paenimyroides ummariense</name>
    <dbReference type="NCBI Taxonomy" id="913024"/>
    <lineage>
        <taxon>Bacteria</taxon>
        <taxon>Pseudomonadati</taxon>
        <taxon>Bacteroidota</taxon>
        <taxon>Flavobacteriia</taxon>
        <taxon>Flavobacteriales</taxon>
        <taxon>Flavobacteriaceae</taxon>
        <taxon>Paenimyroides</taxon>
    </lineage>
</organism>
<keyword evidence="1" id="KW-0732">Signal</keyword>
<sequence>MKKILVVFVLLFMMSCNRKLQDASEQYFDGIKSEVTDKFGVNSYFAGLTVTESAQGTVISVLHCSNPQNLETNCYVYAKGVWKEMYKQPLKALPNIKPENFLFKLDEKIDSYTLSKIVKSAQKDIRDRIHVNDLKLYQLAVRPPKSGNVSSMHYQVTIKSDSLQRDFYYRYNIDGTLYDAELNNTE</sequence>
<accession>A0A1I4XWL1</accession>
<protein>
    <recommendedName>
        <fullName evidence="4">Lipoprotein</fullName>
    </recommendedName>
</protein>